<dbReference type="PRINTS" id="PR00404">
    <property type="entry name" value="MADSDOMAIN"/>
</dbReference>
<feature type="chain" id="PRO_5039336559" description="Agamous-like MADS-box protein AGL18" evidence="7">
    <location>
        <begin position="18"/>
        <end position="257"/>
    </location>
</feature>
<evidence type="ECO:0000256" key="7">
    <source>
        <dbReference type="SAM" id="SignalP"/>
    </source>
</evidence>
<gene>
    <name evidence="10" type="ORF">KIW84_062776</name>
</gene>
<dbReference type="InterPro" id="IPR036879">
    <property type="entry name" value="TF_MADSbox_sf"/>
</dbReference>
<evidence type="ECO:0000256" key="5">
    <source>
        <dbReference type="ARBA" id="ARBA00023242"/>
    </source>
</evidence>
<evidence type="ECO:0000256" key="6">
    <source>
        <dbReference type="SAM" id="Coils"/>
    </source>
</evidence>
<keyword evidence="6" id="KW-0175">Coiled coil</keyword>
<dbReference type="PROSITE" id="PS00350">
    <property type="entry name" value="MADS_BOX_1"/>
    <property type="match status" value="1"/>
</dbReference>
<evidence type="ECO:0000256" key="1">
    <source>
        <dbReference type="ARBA" id="ARBA00004123"/>
    </source>
</evidence>
<accession>A0A9D4W9A5</accession>
<evidence type="ECO:0000256" key="2">
    <source>
        <dbReference type="ARBA" id="ARBA00023015"/>
    </source>
</evidence>
<dbReference type="Proteomes" id="UP001058974">
    <property type="component" value="Chromosome 6"/>
</dbReference>
<keyword evidence="4" id="KW-0804">Transcription</keyword>
<dbReference type="CDD" id="cd00265">
    <property type="entry name" value="MADS_MEF2_like"/>
    <property type="match status" value="1"/>
</dbReference>
<protein>
    <recommendedName>
        <fullName evidence="12">Agamous-like MADS-box protein AGL18</fullName>
    </recommendedName>
</protein>
<evidence type="ECO:0000259" key="9">
    <source>
        <dbReference type="PROSITE" id="PS51297"/>
    </source>
</evidence>
<dbReference type="GO" id="GO:0005634">
    <property type="term" value="C:nucleus"/>
    <property type="evidence" value="ECO:0007669"/>
    <property type="project" value="UniProtKB-SubCell"/>
</dbReference>
<keyword evidence="2" id="KW-0805">Transcription regulation</keyword>
<dbReference type="Gramene" id="Psat6g113320.1">
    <property type="protein sequence ID" value="Psat6g113320.1.cds"/>
    <property type="gene ID" value="Psat6g113320"/>
</dbReference>
<feature type="domain" description="K-box" evidence="9">
    <location>
        <begin position="106"/>
        <end position="196"/>
    </location>
</feature>
<dbReference type="InterPro" id="IPR002487">
    <property type="entry name" value="TF_Kbox"/>
</dbReference>
<dbReference type="OrthoDB" id="1898716at2759"/>
<dbReference type="PROSITE" id="PS50066">
    <property type="entry name" value="MADS_BOX_2"/>
    <property type="match status" value="1"/>
</dbReference>
<dbReference type="GO" id="GO:0000977">
    <property type="term" value="F:RNA polymerase II transcription regulatory region sequence-specific DNA binding"/>
    <property type="evidence" value="ECO:0007669"/>
    <property type="project" value="InterPro"/>
</dbReference>
<dbReference type="AlphaFoldDB" id="A0A9D4W9A5"/>
<reference evidence="10 11" key="1">
    <citation type="journal article" date="2022" name="Nat. Genet.">
        <title>Improved pea reference genome and pan-genome highlight genomic features and evolutionary characteristics.</title>
        <authorList>
            <person name="Yang T."/>
            <person name="Liu R."/>
            <person name="Luo Y."/>
            <person name="Hu S."/>
            <person name="Wang D."/>
            <person name="Wang C."/>
            <person name="Pandey M.K."/>
            <person name="Ge S."/>
            <person name="Xu Q."/>
            <person name="Li N."/>
            <person name="Li G."/>
            <person name="Huang Y."/>
            <person name="Saxena R.K."/>
            <person name="Ji Y."/>
            <person name="Li M."/>
            <person name="Yan X."/>
            <person name="He Y."/>
            <person name="Liu Y."/>
            <person name="Wang X."/>
            <person name="Xiang C."/>
            <person name="Varshney R.K."/>
            <person name="Ding H."/>
            <person name="Gao S."/>
            <person name="Zong X."/>
        </authorList>
    </citation>
    <scope>NUCLEOTIDE SEQUENCE [LARGE SCALE GENOMIC DNA]</scope>
    <source>
        <strain evidence="10 11">cv. Zhongwan 6</strain>
    </source>
</reference>
<dbReference type="PROSITE" id="PS51297">
    <property type="entry name" value="K_BOX"/>
    <property type="match status" value="1"/>
</dbReference>
<sequence>MLLLLLLLGLRKRMGRGKIEIKKIENLNNRQVTFSKRRNGLIKKAKELSVLCDAEVAILIYSATGKLYQFSSTSMEHALSRYDTRNLDLNKAEQQQQQRSEQPTVQVVELNTTSLLQEEITKLRSAYSRMSGKELDGLGFKELQHLENQLCEGISAVKSKKEQVLVEQLKRSRLQEEKAMMENEALRKQLEEIEKKRKAELLEYNSLDLKPVLNFGSEDKEISDTCLQLGLSSDYGRKRKALKIEDCDDSGSQVASQ</sequence>
<dbReference type="InterPro" id="IPR033896">
    <property type="entry name" value="MEF2-like_N"/>
</dbReference>
<dbReference type="GO" id="GO:0045944">
    <property type="term" value="P:positive regulation of transcription by RNA polymerase II"/>
    <property type="evidence" value="ECO:0007669"/>
    <property type="project" value="InterPro"/>
</dbReference>
<organism evidence="10 11">
    <name type="scientific">Pisum sativum</name>
    <name type="common">Garden pea</name>
    <name type="synonym">Lathyrus oleraceus</name>
    <dbReference type="NCBI Taxonomy" id="3888"/>
    <lineage>
        <taxon>Eukaryota</taxon>
        <taxon>Viridiplantae</taxon>
        <taxon>Streptophyta</taxon>
        <taxon>Embryophyta</taxon>
        <taxon>Tracheophyta</taxon>
        <taxon>Spermatophyta</taxon>
        <taxon>Magnoliopsida</taxon>
        <taxon>eudicotyledons</taxon>
        <taxon>Gunneridae</taxon>
        <taxon>Pentapetalae</taxon>
        <taxon>rosids</taxon>
        <taxon>fabids</taxon>
        <taxon>Fabales</taxon>
        <taxon>Fabaceae</taxon>
        <taxon>Papilionoideae</taxon>
        <taxon>50 kb inversion clade</taxon>
        <taxon>NPAAA clade</taxon>
        <taxon>Hologalegina</taxon>
        <taxon>IRL clade</taxon>
        <taxon>Fabeae</taxon>
        <taxon>Lathyrus</taxon>
    </lineage>
</organism>
<feature type="signal peptide" evidence="7">
    <location>
        <begin position="1"/>
        <end position="17"/>
    </location>
</feature>
<comment type="subcellular location">
    <subcellularLocation>
        <location evidence="1">Nucleus</location>
    </subcellularLocation>
</comment>
<keyword evidence="7" id="KW-0732">Signal</keyword>
<dbReference type="Pfam" id="PF00319">
    <property type="entry name" value="SRF-TF"/>
    <property type="match status" value="1"/>
</dbReference>
<dbReference type="InterPro" id="IPR050142">
    <property type="entry name" value="MADS-box/MEF2_TF"/>
</dbReference>
<dbReference type="EMBL" id="JAMSHJ010000006">
    <property type="protein sequence ID" value="KAI5396685.1"/>
    <property type="molecule type" value="Genomic_DNA"/>
</dbReference>
<feature type="coiled-coil region" evidence="6">
    <location>
        <begin position="169"/>
        <end position="210"/>
    </location>
</feature>
<dbReference type="Pfam" id="PF01486">
    <property type="entry name" value="K-box"/>
    <property type="match status" value="1"/>
</dbReference>
<dbReference type="PANTHER" id="PTHR48019">
    <property type="entry name" value="SERUM RESPONSE FACTOR HOMOLOG"/>
    <property type="match status" value="1"/>
</dbReference>
<evidence type="ECO:0000313" key="10">
    <source>
        <dbReference type="EMBL" id="KAI5396685.1"/>
    </source>
</evidence>
<name>A0A9D4W9A5_PEA</name>
<comment type="caution">
    <text evidence="10">The sequence shown here is derived from an EMBL/GenBank/DDBJ whole genome shotgun (WGS) entry which is preliminary data.</text>
</comment>
<dbReference type="GO" id="GO:0046983">
    <property type="term" value="F:protein dimerization activity"/>
    <property type="evidence" value="ECO:0007669"/>
    <property type="project" value="InterPro"/>
</dbReference>
<dbReference type="Gramene" id="Psat06G0277600-T1">
    <property type="protein sequence ID" value="KAI5396685.1"/>
    <property type="gene ID" value="KIW84_062776"/>
</dbReference>
<dbReference type="InterPro" id="IPR002100">
    <property type="entry name" value="TF_MADSbox"/>
</dbReference>
<evidence type="ECO:0008006" key="12">
    <source>
        <dbReference type="Google" id="ProtNLM"/>
    </source>
</evidence>
<dbReference type="SUPFAM" id="SSF55455">
    <property type="entry name" value="SRF-like"/>
    <property type="match status" value="1"/>
</dbReference>
<dbReference type="GO" id="GO:0003700">
    <property type="term" value="F:DNA-binding transcription factor activity"/>
    <property type="evidence" value="ECO:0007669"/>
    <property type="project" value="InterPro"/>
</dbReference>
<evidence type="ECO:0000259" key="8">
    <source>
        <dbReference type="PROSITE" id="PS50066"/>
    </source>
</evidence>
<proteinExistence type="predicted"/>
<feature type="domain" description="MADS-box" evidence="8">
    <location>
        <begin position="14"/>
        <end position="74"/>
    </location>
</feature>
<keyword evidence="3" id="KW-0238">DNA-binding</keyword>
<evidence type="ECO:0000256" key="4">
    <source>
        <dbReference type="ARBA" id="ARBA00023163"/>
    </source>
</evidence>
<keyword evidence="5" id="KW-0539">Nucleus</keyword>
<evidence type="ECO:0000256" key="3">
    <source>
        <dbReference type="ARBA" id="ARBA00023125"/>
    </source>
</evidence>
<dbReference type="SMART" id="SM00432">
    <property type="entry name" value="MADS"/>
    <property type="match status" value="1"/>
</dbReference>
<evidence type="ECO:0000313" key="11">
    <source>
        <dbReference type="Proteomes" id="UP001058974"/>
    </source>
</evidence>
<dbReference type="Gene3D" id="3.40.1810.10">
    <property type="entry name" value="Transcription factor, MADS-box"/>
    <property type="match status" value="1"/>
</dbReference>
<keyword evidence="11" id="KW-1185">Reference proteome</keyword>